<dbReference type="GO" id="GO:0004340">
    <property type="term" value="F:glucokinase activity"/>
    <property type="evidence" value="ECO:0007669"/>
    <property type="project" value="TreeGrafter"/>
</dbReference>
<dbReference type="GO" id="GO:0005829">
    <property type="term" value="C:cytosol"/>
    <property type="evidence" value="ECO:0007669"/>
    <property type="project" value="TreeGrafter"/>
</dbReference>
<organism evidence="7 8">
    <name type="scientific">Opisthorchis viverrini</name>
    <name type="common">Southeast Asian liver fluke</name>
    <dbReference type="NCBI Taxonomy" id="6198"/>
    <lineage>
        <taxon>Eukaryota</taxon>
        <taxon>Metazoa</taxon>
        <taxon>Spiralia</taxon>
        <taxon>Lophotrochozoa</taxon>
        <taxon>Platyhelminthes</taxon>
        <taxon>Trematoda</taxon>
        <taxon>Digenea</taxon>
        <taxon>Opisthorchiida</taxon>
        <taxon>Opisthorchiata</taxon>
        <taxon>Opisthorchiidae</taxon>
        <taxon>Opisthorchis</taxon>
    </lineage>
</organism>
<protein>
    <recommendedName>
        <fullName evidence="5">Phosphotransferase</fullName>
        <ecNumber evidence="5">2.7.1.-</ecNumber>
    </recommendedName>
</protein>
<evidence type="ECO:0000256" key="5">
    <source>
        <dbReference type="RuleBase" id="RU362007"/>
    </source>
</evidence>
<dbReference type="EC" id="2.7.1.-" evidence="5"/>
<keyword evidence="5" id="KW-0418">Kinase</keyword>
<dbReference type="EMBL" id="KV897036">
    <property type="protein sequence ID" value="OON16591.1"/>
    <property type="molecule type" value="Genomic_DNA"/>
</dbReference>
<keyword evidence="5" id="KW-0547">Nucleotide-binding</keyword>
<dbReference type="GO" id="GO:0005524">
    <property type="term" value="F:ATP binding"/>
    <property type="evidence" value="ECO:0007669"/>
    <property type="project" value="UniProtKB-UniRule"/>
</dbReference>
<evidence type="ECO:0000259" key="6">
    <source>
        <dbReference type="Pfam" id="PF03727"/>
    </source>
</evidence>
<dbReference type="Pfam" id="PF03727">
    <property type="entry name" value="Hexokinase_2"/>
    <property type="match status" value="1"/>
</dbReference>
<gene>
    <name evidence="7" type="ORF">X801_07595</name>
</gene>
<evidence type="ECO:0000313" key="8">
    <source>
        <dbReference type="Proteomes" id="UP000243686"/>
    </source>
</evidence>
<dbReference type="GO" id="GO:0006096">
    <property type="term" value="P:glycolytic process"/>
    <property type="evidence" value="ECO:0007669"/>
    <property type="project" value="UniProtKB-KW"/>
</dbReference>
<name>A0A1S8WQB5_OPIVI</name>
<evidence type="ECO:0000256" key="2">
    <source>
        <dbReference type="ARBA" id="ARBA00005028"/>
    </source>
</evidence>
<dbReference type="GO" id="GO:0005739">
    <property type="term" value="C:mitochondrion"/>
    <property type="evidence" value="ECO:0007669"/>
    <property type="project" value="TreeGrafter"/>
</dbReference>
<reference evidence="7 8" key="1">
    <citation type="submission" date="2015-03" db="EMBL/GenBank/DDBJ databases">
        <title>Draft genome of the nematode, Opisthorchis viverrini.</title>
        <authorList>
            <person name="Mitreva M."/>
        </authorList>
    </citation>
    <scope>NUCLEOTIDE SEQUENCE [LARGE SCALE GENOMIC DNA]</scope>
    <source>
        <strain evidence="7">Khon Kaen</strain>
    </source>
</reference>
<dbReference type="GO" id="GO:0005536">
    <property type="term" value="F:D-glucose binding"/>
    <property type="evidence" value="ECO:0007669"/>
    <property type="project" value="InterPro"/>
</dbReference>
<dbReference type="InterPro" id="IPR022673">
    <property type="entry name" value="Hexokinase_C"/>
</dbReference>
<keyword evidence="5" id="KW-0808">Transferase</keyword>
<keyword evidence="3 5" id="KW-0324">Glycolysis</keyword>
<dbReference type="Proteomes" id="UP000243686">
    <property type="component" value="Unassembled WGS sequence"/>
</dbReference>
<feature type="domain" description="Hexokinase C-terminal" evidence="6">
    <location>
        <begin position="1"/>
        <end position="66"/>
    </location>
</feature>
<comment type="catalytic activity">
    <reaction evidence="4">
        <text>a D-hexose + ATP = a D-hexose 6-phosphate + ADP + H(+)</text>
        <dbReference type="Rhea" id="RHEA:22740"/>
        <dbReference type="ChEBI" id="CHEBI:4194"/>
        <dbReference type="ChEBI" id="CHEBI:15378"/>
        <dbReference type="ChEBI" id="CHEBI:30616"/>
        <dbReference type="ChEBI" id="CHEBI:229467"/>
        <dbReference type="ChEBI" id="CHEBI:456216"/>
        <dbReference type="EC" id="2.7.1.1"/>
    </reaction>
    <physiologicalReaction direction="left-to-right" evidence="4">
        <dbReference type="Rhea" id="RHEA:22741"/>
    </physiologicalReaction>
</comment>
<keyword evidence="8" id="KW-1185">Reference proteome</keyword>
<dbReference type="Gene3D" id="3.40.367.20">
    <property type="match status" value="1"/>
</dbReference>
<evidence type="ECO:0000256" key="1">
    <source>
        <dbReference type="ARBA" id="ARBA00004888"/>
    </source>
</evidence>
<dbReference type="AlphaFoldDB" id="A0A1S8WQB5"/>
<comment type="pathway">
    <text evidence="1">Carbohydrate degradation; glycolysis; D-glyceraldehyde 3-phosphate and glycerone phosphate from D-glucose: step 1/4.</text>
</comment>
<dbReference type="PANTHER" id="PTHR19443:SF16">
    <property type="entry name" value="HEXOKINASE TYPE 1-RELATED"/>
    <property type="match status" value="1"/>
</dbReference>
<dbReference type="PANTHER" id="PTHR19443">
    <property type="entry name" value="HEXOKINASE"/>
    <property type="match status" value="1"/>
</dbReference>
<dbReference type="GO" id="GO:0001678">
    <property type="term" value="P:intracellular glucose homeostasis"/>
    <property type="evidence" value="ECO:0007669"/>
    <property type="project" value="InterPro"/>
</dbReference>
<dbReference type="GO" id="GO:0008865">
    <property type="term" value="F:fructokinase activity"/>
    <property type="evidence" value="ECO:0007669"/>
    <property type="project" value="TreeGrafter"/>
</dbReference>
<dbReference type="InterPro" id="IPR001312">
    <property type="entry name" value="Hexokinase"/>
</dbReference>
<dbReference type="GO" id="GO:0006006">
    <property type="term" value="P:glucose metabolic process"/>
    <property type="evidence" value="ECO:0007669"/>
    <property type="project" value="TreeGrafter"/>
</dbReference>
<evidence type="ECO:0000256" key="4">
    <source>
        <dbReference type="ARBA" id="ARBA00044613"/>
    </source>
</evidence>
<accession>A0A1S8WQB5</accession>
<comment type="similarity">
    <text evidence="5">Belongs to the hexokinase family.</text>
</comment>
<dbReference type="InterPro" id="IPR043129">
    <property type="entry name" value="ATPase_NBD"/>
</dbReference>
<proteinExistence type="inferred from homology"/>
<evidence type="ECO:0000256" key="3">
    <source>
        <dbReference type="ARBA" id="ARBA00023152"/>
    </source>
</evidence>
<keyword evidence="5" id="KW-0067">ATP-binding</keyword>
<dbReference type="SUPFAM" id="SSF53067">
    <property type="entry name" value="Actin-like ATPase domain"/>
    <property type="match status" value="1"/>
</dbReference>
<comment type="pathway">
    <text evidence="2">Carbohydrate metabolism; hexose metabolism.</text>
</comment>
<sequence length="71" mass="7863">MNCCYFEKATRINRPFAKFAEGGELIINTECGGFGSYGSMDQFITKYDKIVDESSVAPGKQMSRFICSSVS</sequence>
<evidence type="ECO:0000313" key="7">
    <source>
        <dbReference type="EMBL" id="OON16591.1"/>
    </source>
</evidence>